<dbReference type="PANTHER" id="PTHR10910:SF144">
    <property type="entry name" value="A TO I EDITASE DOMAIN-CONTAINING PROTEIN-RELATED"/>
    <property type="match status" value="1"/>
</dbReference>
<feature type="domain" description="A to I editase" evidence="4">
    <location>
        <begin position="611"/>
        <end position="900"/>
    </location>
</feature>
<dbReference type="InterPro" id="IPR014720">
    <property type="entry name" value="dsRBD_dom"/>
</dbReference>
<dbReference type="GO" id="GO:0006382">
    <property type="term" value="P:adenosine to inosine editing"/>
    <property type="evidence" value="ECO:0007669"/>
    <property type="project" value="TreeGrafter"/>
</dbReference>
<dbReference type="PANTHER" id="PTHR10910">
    <property type="entry name" value="EUKARYOTE SPECIFIC DSRNA BINDING PROTEIN"/>
    <property type="match status" value="1"/>
</dbReference>
<reference evidence="6" key="1">
    <citation type="submission" date="2016-05" db="UniProtKB">
        <authorList>
            <consortium name="WormBaseParasite"/>
        </authorList>
    </citation>
    <scope>IDENTIFICATION</scope>
</reference>
<dbReference type="GO" id="GO:0003726">
    <property type="term" value="F:double-stranded RNA adenosine deaminase activity"/>
    <property type="evidence" value="ECO:0007669"/>
    <property type="project" value="TreeGrafter"/>
</dbReference>
<evidence type="ECO:0000256" key="1">
    <source>
        <dbReference type="PROSITE-ProRule" id="PRU00266"/>
    </source>
</evidence>
<dbReference type="WBParaSite" id="ALUE_0000972301-mRNA-1">
    <property type="protein sequence ID" value="ALUE_0000972301-mRNA-1"/>
    <property type="gene ID" value="ALUE_0000972301"/>
</dbReference>
<accession>A0A0M3I0P1</accession>
<evidence type="ECO:0000313" key="5">
    <source>
        <dbReference type="Proteomes" id="UP000036681"/>
    </source>
</evidence>
<dbReference type="Pfam" id="PF00035">
    <property type="entry name" value="dsrm"/>
    <property type="match status" value="2"/>
</dbReference>
<dbReference type="GO" id="GO:0006396">
    <property type="term" value="P:RNA processing"/>
    <property type="evidence" value="ECO:0007669"/>
    <property type="project" value="InterPro"/>
</dbReference>
<dbReference type="SUPFAM" id="SSF54768">
    <property type="entry name" value="dsRNA-binding domain-like"/>
    <property type="match status" value="2"/>
</dbReference>
<dbReference type="PROSITE" id="PS50137">
    <property type="entry name" value="DS_RBD"/>
    <property type="match status" value="2"/>
</dbReference>
<feature type="region of interest" description="Disordered" evidence="2">
    <location>
        <begin position="73"/>
        <end position="103"/>
    </location>
</feature>
<feature type="domain" description="DRBM" evidence="3">
    <location>
        <begin position="167"/>
        <end position="231"/>
    </location>
</feature>
<evidence type="ECO:0000313" key="6">
    <source>
        <dbReference type="WBParaSite" id="ALUE_0000972301-mRNA-1"/>
    </source>
</evidence>
<protein>
    <submittedName>
        <fullName evidence="6">Double-stranded RNA-specific editase B2</fullName>
    </submittedName>
</protein>
<keyword evidence="1" id="KW-0694">RNA-binding</keyword>
<keyword evidence="5" id="KW-1185">Reference proteome</keyword>
<dbReference type="InterPro" id="IPR002466">
    <property type="entry name" value="A_deamin"/>
</dbReference>
<evidence type="ECO:0000259" key="3">
    <source>
        <dbReference type="PROSITE" id="PS50137"/>
    </source>
</evidence>
<proteinExistence type="predicted"/>
<dbReference type="PROSITE" id="PS50141">
    <property type="entry name" value="A_DEAMIN_EDITASE"/>
    <property type="match status" value="1"/>
</dbReference>
<dbReference type="GO" id="GO:0005737">
    <property type="term" value="C:cytoplasm"/>
    <property type="evidence" value="ECO:0007669"/>
    <property type="project" value="TreeGrafter"/>
</dbReference>
<organism evidence="5 6">
    <name type="scientific">Ascaris lumbricoides</name>
    <name type="common">Giant roundworm</name>
    <dbReference type="NCBI Taxonomy" id="6252"/>
    <lineage>
        <taxon>Eukaryota</taxon>
        <taxon>Metazoa</taxon>
        <taxon>Ecdysozoa</taxon>
        <taxon>Nematoda</taxon>
        <taxon>Chromadorea</taxon>
        <taxon>Rhabditida</taxon>
        <taxon>Spirurina</taxon>
        <taxon>Ascaridomorpha</taxon>
        <taxon>Ascaridoidea</taxon>
        <taxon>Ascarididae</taxon>
        <taxon>Ascaris</taxon>
    </lineage>
</organism>
<feature type="compositionally biased region" description="Gly residues" evidence="2">
    <location>
        <begin position="91"/>
        <end position="103"/>
    </location>
</feature>
<evidence type="ECO:0000256" key="2">
    <source>
        <dbReference type="SAM" id="MobiDB-lite"/>
    </source>
</evidence>
<dbReference type="GO" id="GO:0005730">
    <property type="term" value="C:nucleolus"/>
    <property type="evidence" value="ECO:0007669"/>
    <property type="project" value="TreeGrafter"/>
</dbReference>
<dbReference type="GO" id="GO:0003725">
    <property type="term" value="F:double-stranded RNA binding"/>
    <property type="evidence" value="ECO:0007669"/>
    <property type="project" value="TreeGrafter"/>
</dbReference>
<dbReference type="Gene3D" id="3.30.160.20">
    <property type="match status" value="2"/>
</dbReference>
<dbReference type="GO" id="GO:0008251">
    <property type="term" value="F:tRNA-specific adenosine deaminase activity"/>
    <property type="evidence" value="ECO:0007669"/>
    <property type="project" value="TreeGrafter"/>
</dbReference>
<dbReference type="Pfam" id="PF02137">
    <property type="entry name" value="A_deamin"/>
    <property type="match status" value="1"/>
</dbReference>
<feature type="domain" description="DRBM" evidence="3">
    <location>
        <begin position="469"/>
        <end position="543"/>
    </location>
</feature>
<dbReference type="Proteomes" id="UP000036681">
    <property type="component" value="Unplaced"/>
</dbReference>
<dbReference type="SMART" id="SM00358">
    <property type="entry name" value="DSRM"/>
    <property type="match status" value="2"/>
</dbReference>
<name>A0A0M3I0P1_ASCLU</name>
<dbReference type="CDD" id="cd00048">
    <property type="entry name" value="DSRM_SF"/>
    <property type="match status" value="1"/>
</dbReference>
<evidence type="ECO:0000259" key="4">
    <source>
        <dbReference type="PROSITE" id="PS50141"/>
    </source>
</evidence>
<sequence length="907" mass="99948">MDGFGFSPGWSKVSNVRPPKMGGYNMAQTARMFFNETTAASPPKYIPLASGTTEKASFGAPGSGYATGQYAGFPPTGGPGGTRGAQRGRGLSRGGWRGRGRGGNTFPKKVRLFHLLHVHDHGHCSVKADMRHKGAFAYSGIGTYDAYGDVSQMRVKKEKQYSTAGKTAAMILNELYPDFKDQCTYDTLPDMKVPRFVCKFSVQGKEFSADASSKKIAKQLACERALKDLRPDIVLDVPSFEEAEAGKRLAALEMSKNAGAETDKTAGKKKKADPLSTSNSLHDYFLRLCRAKESETGVRFNPEFSFTELPAINGAKAHLKRFLCKLVMAEQGKVYSHEGVGKSAGKNWVIRQALIEVFNVGHAELKSIERRAITLRPGNPVTVLLQALSFYDRSMLIDVDTADGKPPEPNSRFVAKITLDNEKTIVGPEEESKQKAKDAACLKVLTEELELTMPTPEDISLKRAASVLSPCYALYQLMLKQNRTTQPDIVYSEATDISEGAGKPPSFKCTLTVNSKDTFEGIGQSKKAAKSAAAEKALAKIFNLDMLSEDAFELFTAKRIKTDEALEFCLDIADFVRTEYENLCHAQGCPLTTHIAAFVLVSPEGERKMVSLGAGRNWVVDGRLLANSQGTVLIHMQNAVLARRGFLLYLHKQIENCNDPNCVVERSPNSNKFRLKLGYKVVLYAAFPPLIGRSSGSGKQKLMCHVGNIRARDVPDNLQTMDEIISTGQINVMSITDKMLKWNYLGLQGALLSYVLEPIYMTHLCIGSPTHDGHLMQAVLLRFGDARKNELVVKSVQKGIRPQGEMYHDWVDGVGTIERLDPSTGRTVTGSPSRLCKSELFESWSRVLAAMGEDMKPLWSCAEAKRGESVYMNVLENFIAQLKAFDFGQWQRKDQAVDCFQLVSFDA</sequence>
<dbReference type="SMART" id="SM00552">
    <property type="entry name" value="ADEAMc"/>
    <property type="match status" value="1"/>
</dbReference>
<dbReference type="AlphaFoldDB" id="A0A0M3I0P1"/>